<evidence type="ECO:0000259" key="1">
    <source>
        <dbReference type="Pfam" id="PF09818"/>
    </source>
</evidence>
<feature type="domain" description="ATPase of the ABC class C-terminal" evidence="1">
    <location>
        <begin position="166"/>
        <end position="443"/>
    </location>
</feature>
<dbReference type="PANTHER" id="PTHR38149">
    <property type="entry name" value="ATPASE"/>
    <property type="match status" value="1"/>
</dbReference>
<proteinExistence type="predicted"/>
<dbReference type="PANTHER" id="PTHR38149:SF1">
    <property type="entry name" value="ATPASE"/>
    <property type="match status" value="1"/>
</dbReference>
<feature type="domain" description="MRB1590-like C-terminal" evidence="3">
    <location>
        <begin position="464"/>
        <end position="560"/>
    </location>
</feature>
<organism evidence="4 5">
    <name type="scientific">Evansella alkalicola</name>
    <dbReference type="NCBI Taxonomy" id="745819"/>
    <lineage>
        <taxon>Bacteria</taxon>
        <taxon>Bacillati</taxon>
        <taxon>Bacillota</taxon>
        <taxon>Bacilli</taxon>
        <taxon>Bacillales</taxon>
        <taxon>Bacillaceae</taxon>
        <taxon>Evansella</taxon>
    </lineage>
</organism>
<name>A0ABS6JND6_9BACI</name>
<comment type="caution">
    <text evidence="4">The sequence shown here is derived from an EMBL/GenBank/DDBJ whole genome shotgun (WGS) entry which is preliminary data.</text>
</comment>
<dbReference type="InterPro" id="IPR049069">
    <property type="entry name" value="MRB1590-like_C"/>
</dbReference>
<gene>
    <name evidence="4" type="ORF">KS407_01240</name>
</gene>
<sequence>MNTLRKKLIQLDGKGYKALKSIQGHYKDDLISLHIDYIQGDPFASPSRIRVIIPLEKTDIDAGQYSSHYRKIAAENFLAMEIANQIRQTPSPVKGTGKSGLVYIDAPGQAIIERTAVKMMKDVIEIRLSIGLPARGRSILGKQAEKLLCDYVPSIIEKSFTSYSRDLLQKYITLADDQETIREYIRENNIVSFVGSGAILPRESGVSQRPMKGEEVITFQSPKEYEVTIPLPYGRTVTGMGIPAGITIIVGGGFHGKSTLLQGIERGVYNHKLGDGREYVITDNTAMKIRSEDGRSVHQVDISPFISDLPFGKPTNIFSTEDASGSTSQATNIMEAIEMETRLLLIDEDTSATNFMIRDGRMQKLVKKEKEPITPFIDRVEQLYSEKGVSSILVIGGSGDYFEVADHVIMMDEYAPYDRTSEAKEISDEITKLRFKESVGTFSDVHNRKLERYIINKKLGQKEKIDSKSLSTILIGREQLQLQGLEQLIDQSQTRAIANIIKFLAKEKNGPKVMKEAIDHLYKQIQENGLDILSPYKGQHPGDLALPRKNEVAAALNRIRY</sequence>
<dbReference type="InterPro" id="IPR046834">
    <property type="entry name" value="ABC_ATPase_C"/>
</dbReference>
<dbReference type="InterPro" id="IPR046833">
    <property type="entry name" value="ABC_N"/>
</dbReference>
<dbReference type="Pfam" id="PF20446">
    <property type="entry name" value="ABC_N"/>
    <property type="match status" value="1"/>
</dbReference>
<dbReference type="RefSeq" id="WP_088075218.1">
    <property type="nucleotide sequence ID" value="NZ_JAHQCR010000010.1"/>
</dbReference>
<dbReference type="EMBL" id="JAHQCR010000010">
    <property type="protein sequence ID" value="MBU9720064.1"/>
    <property type="molecule type" value="Genomic_DNA"/>
</dbReference>
<dbReference type="InterPro" id="IPR027417">
    <property type="entry name" value="P-loop_NTPase"/>
</dbReference>
<dbReference type="SUPFAM" id="SSF52540">
    <property type="entry name" value="P-loop containing nucleoside triphosphate hydrolases"/>
    <property type="match status" value="1"/>
</dbReference>
<keyword evidence="5" id="KW-1185">Reference proteome</keyword>
<feature type="domain" description="ATPase of the ABC class N-terminal" evidence="2">
    <location>
        <begin position="1"/>
        <end position="159"/>
    </location>
</feature>
<dbReference type="Proteomes" id="UP000790580">
    <property type="component" value="Unassembled WGS sequence"/>
</dbReference>
<evidence type="ECO:0000259" key="3">
    <source>
        <dbReference type="Pfam" id="PF21117"/>
    </source>
</evidence>
<protein>
    <submittedName>
        <fullName evidence="4">ABC-ATPase domain-containing protein</fullName>
    </submittedName>
</protein>
<evidence type="ECO:0000313" key="5">
    <source>
        <dbReference type="Proteomes" id="UP000790580"/>
    </source>
</evidence>
<dbReference type="InterPro" id="IPR019195">
    <property type="entry name" value="ABC_ATPase_put"/>
</dbReference>
<dbReference type="Pfam" id="PF21117">
    <property type="entry name" value="MRB1590_C"/>
    <property type="match status" value="1"/>
</dbReference>
<accession>A0ABS6JND6</accession>
<evidence type="ECO:0000313" key="4">
    <source>
        <dbReference type="EMBL" id="MBU9720064.1"/>
    </source>
</evidence>
<dbReference type="Pfam" id="PF09818">
    <property type="entry name" value="ABC_ATPase"/>
    <property type="match status" value="1"/>
</dbReference>
<reference evidence="4 5" key="1">
    <citation type="submission" date="2021-06" db="EMBL/GenBank/DDBJ databases">
        <title>Bacillus sp. RD4P76, an endophyte from a halophyte.</title>
        <authorList>
            <person name="Sun J.-Q."/>
        </authorList>
    </citation>
    <scope>NUCLEOTIDE SEQUENCE [LARGE SCALE GENOMIC DNA]</scope>
    <source>
        <strain evidence="4 5">JCM 17098</strain>
    </source>
</reference>
<evidence type="ECO:0000259" key="2">
    <source>
        <dbReference type="Pfam" id="PF20446"/>
    </source>
</evidence>